<keyword evidence="12" id="KW-0539">Nucleus</keyword>
<evidence type="ECO:0000256" key="10">
    <source>
        <dbReference type="ARBA" id="ARBA00023132"/>
    </source>
</evidence>
<dbReference type="Proteomes" id="UP000038010">
    <property type="component" value="Unassembled WGS sequence"/>
</dbReference>
<dbReference type="VEuPathDB" id="FungiDB:AB675_6429"/>
<organism evidence="15 16">
    <name type="scientific">Cyphellophora attinorum</name>
    <dbReference type="NCBI Taxonomy" id="1664694"/>
    <lineage>
        <taxon>Eukaryota</taxon>
        <taxon>Fungi</taxon>
        <taxon>Dikarya</taxon>
        <taxon>Ascomycota</taxon>
        <taxon>Pezizomycotina</taxon>
        <taxon>Eurotiomycetes</taxon>
        <taxon>Chaetothyriomycetidae</taxon>
        <taxon>Chaetothyriales</taxon>
        <taxon>Cyphellophoraceae</taxon>
        <taxon>Cyphellophora</taxon>
    </lineage>
</organism>
<evidence type="ECO:0000256" key="2">
    <source>
        <dbReference type="ARBA" id="ARBA00004567"/>
    </source>
</evidence>
<dbReference type="GO" id="GO:0070631">
    <property type="term" value="P:spindle pole body localization"/>
    <property type="evidence" value="ECO:0007669"/>
    <property type="project" value="TreeGrafter"/>
</dbReference>
<name>A0A0N1HFQ4_9EURO</name>
<evidence type="ECO:0000256" key="1">
    <source>
        <dbReference type="ARBA" id="ARBA00004232"/>
    </source>
</evidence>
<keyword evidence="15" id="KW-0261">Viral envelope protein</keyword>
<evidence type="ECO:0000256" key="8">
    <source>
        <dbReference type="ARBA" id="ARBA00022989"/>
    </source>
</evidence>
<dbReference type="GO" id="GO:0106166">
    <property type="term" value="F:spindle pole body-nuclear membrane anchor activity"/>
    <property type="evidence" value="ECO:0007669"/>
    <property type="project" value="TreeGrafter"/>
</dbReference>
<evidence type="ECO:0000256" key="3">
    <source>
        <dbReference type="ARBA" id="ARBA00005760"/>
    </source>
</evidence>
<evidence type="ECO:0000313" key="16">
    <source>
        <dbReference type="Proteomes" id="UP000038010"/>
    </source>
</evidence>
<dbReference type="EMBL" id="LFJN01000004">
    <property type="protein sequence ID" value="KPI44133.1"/>
    <property type="molecule type" value="Genomic_DNA"/>
</dbReference>
<accession>A0A0N1HFQ4</accession>
<keyword evidence="11 14" id="KW-0472">Membrane</keyword>
<evidence type="ECO:0000256" key="6">
    <source>
        <dbReference type="ARBA" id="ARBA00022816"/>
    </source>
</evidence>
<evidence type="ECO:0000256" key="7">
    <source>
        <dbReference type="ARBA" id="ARBA00022927"/>
    </source>
</evidence>
<dbReference type="AlphaFoldDB" id="A0A0N1HFQ4"/>
<dbReference type="GO" id="GO:0005816">
    <property type="term" value="C:spindle pole body"/>
    <property type="evidence" value="ECO:0007669"/>
    <property type="project" value="TreeGrafter"/>
</dbReference>
<gene>
    <name evidence="15" type="ORF">AB675_6429</name>
</gene>
<dbReference type="GO" id="GO:0051028">
    <property type="term" value="P:mRNA transport"/>
    <property type="evidence" value="ECO:0007669"/>
    <property type="project" value="UniProtKB-KW"/>
</dbReference>
<evidence type="ECO:0000313" key="15">
    <source>
        <dbReference type="EMBL" id="KPI44133.1"/>
    </source>
</evidence>
<comment type="caution">
    <text evidence="15">The sequence shown here is derived from an EMBL/GenBank/DDBJ whole genome shotgun (WGS) entry which is preliminary data.</text>
</comment>
<feature type="transmembrane region" description="Helical" evidence="14">
    <location>
        <begin position="212"/>
        <end position="234"/>
    </location>
</feature>
<evidence type="ECO:0000256" key="9">
    <source>
        <dbReference type="ARBA" id="ARBA00023010"/>
    </source>
</evidence>
<comment type="subcellular location">
    <subcellularLocation>
        <location evidence="1">Nucleus membrane</location>
        <topology evidence="1">Multi-pass membrane protein</topology>
    </subcellularLocation>
    <subcellularLocation>
        <location evidence="2">Nucleus</location>
        <location evidence="2">Nuclear pore complex</location>
    </subcellularLocation>
</comment>
<feature type="transmembrane region" description="Helical" evidence="14">
    <location>
        <begin position="69"/>
        <end position="89"/>
    </location>
</feature>
<proteinExistence type="inferred from homology"/>
<keyword evidence="7" id="KW-0653">Protein transport</keyword>
<reference evidence="15 16" key="1">
    <citation type="submission" date="2015-06" db="EMBL/GenBank/DDBJ databases">
        <title>Draft genome of the ant-associated black yeast Phialophora attae CBS 131958.</title>
        <authorList>
            <person name="Moreno L.F."/>
            <person name="Stielow B.J."/>
            <person name="de Hoog S."/>
            <person name="Vicente V.A."/>
            <person name="Weiss V.A."/>
            <person name="de Vries M."/>
            <person name="Cruz L.M."/>
            <person name="Souza E.M."/>
        </authorList>
    </citation>
    <scope>NUCLEOTIDE SEQUENCE [LARGE SCALE GENOMIC DNA]</scope>
    <source>
        <strain evidence="15 16">CBS 131958</strain>
    </source>
</reference>
<dbReference type="GO" id="GO:0015031">
    <property type="term" value="P:protein transport"/>
    <property type="evidence" value="ECO:0007669"/>
    <property type="project" value="UniProtKB-KW"/>
</dbReference>
<feature type="compositionally biased region" description="Basic and acidic residues" evidence="13">
    <location>
        <begin position="624"/>
        <end position="638"/>
    </location>
</feature>
<dbReference type="GO" id="GO:0006999">
    <property type="term" value="P:nuclear pore organization"/>
    <property type="evidence" value="ECO:0007669"/>
    <property type="project" value="TreeGrafter"/>
</dbReference>
<evidence type="ECO:0000256" key="5">
    <source>
        <dbReference type="ARBA" id="ARBA00022692"/>
    </source>
</evidence>
<dbReference type="GO" id="GO:0031965">
    <property type="term" value="C:nuclear membrane"/>
    <property type="evidence" value="ECO:0007669"/>
    <property type="project" value="UniProtKB-SubCell"/>
</dbReference>
<evidence type="ECO:0000256" key="11">
    <source>
        <dbReference type="ARBA" id="ARBA00023136"/>
    </source>
</evidence>
<feature type="region of interest" description="Disordered" evidence="13">
    <location>
        <begin position="603"/>
        <end position="681"/>
    </location>
</feature>
<evidence type="ECO:0000256" key="12">
    <source>
        <dbReference type="ARBA" id="ARBA00023242"/>
    </source>
</evidence>
<evidence type="ECO:0000256" key="4">
    <source>
        <dbReference type="ARBA" id="ARBA00022448"/>
    </source>
</evidence>
<dbReference type="PANTHER" id="PTHR13269">
    <property type="entry name" value="NUCLEOPORIN NDC1"/>
    <property type="match status" value="1"/>
</dbReference>
<sequence length="681" mass="75968">MNASIPAKPVVASRPRAYKRFVTSAFHTRFVHAALLSLFVSWDLAICLSPKYDILWSWLPLGPAGLRAILYFMSTIFVFILQVATVSVGRRTPTSPFQRVRQTLLSPSTFKTVFWYLLSAWWFTEVYIWLSSDMTWVTRENAASQAALNERPIYFRALFTLLALVQAGKHVYYGQAILHLPIAAPGSPQEKIVNTHTIPDTFSFFKSQARDVVLRSIVGSITATALCPFIYTAFFRSFLWRVHLGIAKIMYSIARSSARPSGIPPVGTFATTIWIGFCLSLTWELAALSLIAYFKKAPLKEAKPWTSSGKDPNGSLLNGLKAKRGIIKTFAFWELAIIAQSHPERRKLIFSDIDRPTGPVWSQMLQEALKVLEQIDDRIQPPQPAAPITQEPAPTLPKILKPPRESTKVKEQQNIVAQRASKDARARQRLVDIADEKLKQLGSHPDPFPVLDMPDTATLIGQAKNSFTTFFSSTPESRVNATVLGSPHSDAATIVDAIEAVTRMLIASLQEDNFGKAMAGVPQAVKQFTKTITLIEGLLSQQQDAADLTDVNIILRRLKAGLLELLAAFQMYLGDSALGIADLNAAKKASGQLAAEEEEQKRIQAAPSRKELLDLQDAPTPAVPEERRPDEGWRDWSRSKKTTTKLFPQYEENPRPRRQVSGGSRRQNGHVGRPREMEQVR</sequence>
<dbReference type="GeneID" id="28738600"/>
<keyword evidence="16" id="KW-1185">Reference proteome</keyword>
<evidence type="ECO:0000256" key="13">
    <source>
        <dbReference type="SAM" id="MobiDB-lite"/>
    </source>
</evidence>
<dbReference type="RefSeq" id="XP_018004096.1">
    <property type="nucleotide sequence ID" value="XM_018146720.1"/>
</dbReference>
<keyword evidence="5 14" id="KW-0812">Transmembrane</keyword>
<keyword evidence="8 14" id="KW-1133">Transmembrane helix</keyword>
<keyword evidence="4" id="KW-0813">Transport</keyword>
<keyword evidence="6" id="KW-0509">mRNA transport</keyword>
<dbReference type="STRING" id="1664694.A0A0N1HFQ4"/>
<dbReference type="PANTHER" id="PTHR13269:SF6">
    <property type="entry name" value="NUCLEOPORIN NDC1"/>
    <property type="match status" value="1"/>
</dbReference>
<dbReference type="OrthoDB" id="67850at2759"/>
<dbReference type="GO" id="GO:0070762">
    <property type="term" value="C:nuclear pore transmembrane ring"/>
    <property type="evidence" value="ECO:0007669"/>
    <property type="project" value="TreeGrafter"/>
</dbReference>
<dbReference type="Pfam" id="PF09531">
    <property type="entry name" value="Ndc1_Nup"/>
    <property type="match status" value="1"/>
</dbReference>
<keyword evidence="10" id="KW-0906">Nuclear pore complex</keyword>
<comment type="similarity">
    <text evidence="3">Belongs to the NDC1 family.</text>
</comment>
<dbReference type="InterPro" id="IPR019049">
    <property type="entry name" value="Nucleoporin_prot_Ndc1/Nup"/>
</dbReference>
<keyword evidence="9" id="KW-0811">Translocation</keyword>
<evidence type="ECO:0000256" key="14">
    <source>
        <dbReference type="SAM" id="Phobius"/>
    </source>
</evidence>
<keyword evidence="15" id="KW-0946">Virion</keyword>
<protein>
    <submittedName>
        <fullName evidence="15">Nuclear envelope protein ndc1</fullName>
    </submittedName>
</protein>
<feature type="transmembrane region" description="Helical" evidence="14">
    <location>
        <begin position="273"/>
        <end position="294"/>
    </location>
</feature>